<dbReference type="GO" id="GO:0006281">
    <property type="term" value="P:DNA repair"/>
    <property type="evidence" value="ECO:0007669"/>
    <property type="project" value="TreeGrafter"/>
</dbReference>
<dbReference type="SUPFAM" id="SSF56784">
    <property type="entry name" value="HAD-like"/>
    <property type="match status" value="1"/>
</dbReference>
<accession>A0A382P1G9</accession>
<evidence type="ECO:0008006" key="2">
    <source>
        <dbReference type="Google" id="ProtNLM"/>
    </source>
</evidence>
<dbReference type="PANTHER" id="PTHR43434:SF1">
    <property type="entry name" value="PHOSPHOGLYCOLATE PHOSPHATASE"/>
    <property type="match status" value="1"/>
</dbReference>
<dbReference type="Gene3D" id="3.40.50.1000">
    <property type="entry name" value="HAD superfamily/HAD-like"/>
    <property type="match status" value="1"/>
</dbReference>
<dbReference type="InterPro" id="IPR023214">
    <property type="entry name" value="HAD_sf"/>
</dbReference>
<dbReference type="InterPro" id="IPR041492">
    <property type="entry name" value="HAD_2"/>
</dbReference>
<dbReference type="AlphaFoldDB" id="A0A382P1G9"/>
<dbReference type="SFLD" id="SFLDG01129">
    <property type="entry name" value="C1.5:_HAD__Beta-PGM__Phosphata"/>
    <property type="match status" value="1"/>
</dbReference>
<proteinExistence type="predicted"/>
<dbReference type="EMBL" id="UINC01103936">
    <property type="protein sequence ID" value="SVC66720.1"/>
    <property type="molecule type" value="Genomic_DNA"/>
</dbReference>
<reference evidence="1" key="1">
    <citation type="submission" date="2018-05" db="EMBL/GenBank/DDBJ databases">
        <authorList>
            <person name="Lanie J.A."/>
            <person name="Ng W.-L."/>
            <person name="Kazmierczak K.M."/>
            <person name="Andrzejewski T.M."/>
            <person name="Davidsen T.M."/>
            <person name="Wayne K.J."/>
            <person name="Tettelin H."/>
            <person name="Glass J.I."/>
            <person name="Rusch D."/>
            <person name="Podicherti R."/>
            <person name="Tsui H.-C.T."/>
            <person name="Winkler M.E."/>
        </authorList>
    </citation>
    <scope>NUCLEOTIDE SEQUENCE</scope>
</reference>
<organism evidence="1">
    <name type="scientific">marine metagenome</name>
    <dbReference type="NCBI Taxonomy" id="408172"/>
    <lineage>
        <taxon>unclassified sequences</taxon>
        <taxon>metagenomes</taxon>
        <taxon>ecological metagenomes</taxon>
    </lineage>
</organism>
<dbReference type="PANTHER" id="PTHR43434">
    <property type="entry name" value="PHOSPHOGLYCOLATE PHOSPHATASE"/>
    <property type="match status" value="1"/>
</dbReference>
<dbReference type="InterPro" id="IPR023198">
    <property type="entry name" value="PGP-like_dom2"/>
</dbReference>
<dbReference type="SFLD" id="SFLDS00003">
    <property type="entry name" value="Haloacid_Dehalogenase"/>
    <property type="match status" value="1"/>
</dbReference>
<dbReference type="GO" id="GO:0005829">
    <property type="term" value="C:cytosol"/>
    <property type="evidence" value="ECO:0007669"/>
    <property type="project" value="TreeGrafter"/>
</dbReference>
<dbReference type="CDD" id="cd01427">
    <property type="entry name" value="HAD_like"/>
    <property type="match status" value="1"/>
</dbReference>
<dbReference type="GO" id="GO:0008967">
    <property type="term" value="F:phosphoglycolate phosphatase activity"/>
    <property type="evidence" value="ECO:0007669"/>
    <property type="project" value="TreeGrafter"/>
</dbReference>
<gene>
    <name evidence="1" type="ORF">METZ01_LOCUS319574</name>
</gene>
<sequence>MILEADTYDFFVFDCDGVLLDSNKLKTQSFRETLKNYPCDPVNKFISYHEENGGVSRYDKLDYFFKTILSRNDFNQEYQEALERFSNISKKRLFQAKLVPSIKEFLQKTLSLKKKCIVASGSNEIELIELLDHLELSNYFSRIFGSPNNKKEILKCFLQENKNLKAGLFFGDAYNDYETALNFGLDFIFVSFNSDWNIDSEILTKKGIKTIASFENIEII</sequence>
<name>A0A382P1G9_9ZZZZ</name>
<dbReference type="Pfam" id="PF13419">
    <property type="entry name" value="HAD_2"/>
    <property type="match status" value="1"/>
</dbReference>
<dbReference type="InterPro" id="IPR036412">
    <property type="entry name" value="HAD-like_sf"/>
</dbReference>
<dbReference type="InterPro" id="IPR050155">
    <property type="entry name" value="HAD-like_hydrolase_sf"/>
</dbReference>
<dbReference type="Gene3D" id="1.10.150.240">
    <property type="entry name" value="Putative phosphatase, domain 2"/>
    <property type="match status" value="1"/>
</dbReference>
<evidence type="ECO:0000313" key="1">
    <source>
        <dbReference type="EMBL" id="SVC66720.1"/>
    </source>
</evidence>
<protein>
    <recommendedName>
        <fullName evidence="2">HAD family hydrolase</fullName>
    </recommendedName>
</protein>